<dbReference type="PROSITE" id="PS00635">
    <property type="entry name" value="PILI_CHAPERONE"/>
    <property type="match status" value="1"/>
</dbReference>
<evidence type="ECO:0000259" key="8">
    <source>
        <dbReference type="Pfam" id="PF00345"/>
    </source>
</evidence>
<gene>
    <name evidence="10" type="ORF">GJV78_16415</name>
</gene>
<name>A0A6L6IMT5_9ENTR</name>
<evidence type="ECO:0000256" key="2">
    <source>
        <dbReference type="ARBA" id="ARBA00007399"/>
    </source>
</evidence>
<dbReference type="OrthoDB" id="9131059at2"/>
<dbReference type="InterPro" id="IPR008962">
    <property type="entry name" value="PapD-like_sf"/>
</dbReference>
<accession>A0A6L6IMT5</accession>
<dbReference type="InterPro" id="IPR050643">
    <property type="entry name" value="Periplasmic_pilus_chap"/>
</dbReference>
<evidence type="ECO:0000256" key="5">
    <source>
        <dbReference type="ARBA" id="ARBA00023186"/>
    </source>
</evidence>
<sequence length="233" mass="25436">MRIFILLISGLLSLFSCAVSANVVINGTRVIYPGDSKEVVIQLVNNGPDPALVQSWIDDGDVNSTPETSRAPFLLSPPVVKIDGGSGQQLRIKKLPDSLPADRESIFYLNVLDIPPVPENVQGMNTLQLAIKSRIKLFVRPQTIKSEASHAIDKVSLTAAGQAFRIVNRSPFFITLASIDDRRGRKMLEESLMVAPFSDAIGKTLAPAIKAQTYSLIYVDDLGAYKHHDLIAQ</sequence>
<feature type="domain" description="Pili assembly chaperone C-terminal" evidence="9">
    <location>
        <begin position="166"/>
        <end position="225"/>
    </location>
</feature>
<keyword evidence="4" id="KW-0574">Periplasm</keyword>
<keyword evidence="11" id="KW-1185">Reference proteome</keyword>
<dbReference type="EMBL" id="WMJZ01000024">
    <property type="protein sequence ID" value="MTH47819.1"/>
    <property type="molecule type" value="Genomic_DNA"/>
</dbReference>
<dbReference type="InterPro" id="IPR036316">
    <property type="entry name" value="Pili_assmbl_chap_C_dom_sf"/>
</dbReference>
<dbReference type="InterPro" id="IPR013783">
    <property type="entry name" value="Ig-like_fold"/>
</dbReference>
<comment type="subcellular location">
    <subcellularLocation>
        <location evidence="1 6">Periplasm</location>
    </subcellularLocation>
</comment>
<evidence type="ECO:0000256" key="3">
    <source>
        <dbReference type="ARBA" id="ARBA00022729"/>
    </source>
</evidence>
<dbReference type="PANTHER" id="PTHR30251:SF10">
    <property type="entry name" value="FIMBRIAL CHAPERONE YEHC-RELATED"/>
    <property type="match status" value="1"/>
</dbReference>
<evidence type="ECO:0000256" key="1">
    <source>
        <dbReference type="ARBA" id="ARBA00004418"/>
    </source>
</evidence>
<comment type="caution">
    <text evidence="10">The sequence shown here is derived from an EMBL/GenBank/DDBJ whole genome shotgun (WGS) entry which is preliminary data.</text>
</comment>
<feature type="chain" id="PRO_5026719508" evidence="7">
    <location>
        <begin position="22"/>
        <end position="233"/>
    </location>
</feature>
<feature type="domain" description="Pili assembly chaperone N-terminal" evidence="8">
    <location>
        <begin position="23"/>
        <end position="144"/>
    </location>
</feature>
<dbReference type="Gene3D" id="2.60.40.10">
    <property type="entry name" value="Immunoglobulins"/>
    <property type="match status" value="2"/>
</dbReference>
<evidence type="ECO:0000256" key="7">
    <source>
        <dbReference type="SAM" id="SignalP"/>
    </source>
</evidence>
<protein>
    <submittedName>
        <fullName evidence="10">Fimbria/pilus periplasmic chaperone</fullName>
    </submittedName>
</protein>
<evidence type="ECO:0000259" key="9">
    <source>
        <dbReference type="Pfam" id="PF02753"/>
    </source>
</evidence>
<dbReference type="InterPro" id="IPR001829">
    <property type="entry name" value="Pili_assmbl_chaperone_bac"/>
</dbReference>
<dbReference type="InterPro" id="IPR018046">
    <property type="entry name" value="Pili_assmbl_chaperone_CS"/>
</dbReference>
<dbReference type="PRINTS" id="PR00969">
    <property type="entry name" value="CHAPERONPILI"/>
</dbReference>
<keyword evidence="3 7" id="KW-0732">Signal</keyword>
<evidence type="ECO:0000313" key="10">
    <source>
        <dbReference type="EMBL" id="MTH47819.1"/>
    </source>
</evidence>
<dbReference type="AlphaFoldDB" id="A0A6L6IMT5"/>
<dbReference type="PANTHER" id="PTHR30251">
    <property type="entry name" value="PILUS ASSEMBLY CHAPERONE"/>
    <property type="match status" value="1"/>
</dbReference>
<dbReference type="SUPFAM" id="SSF49584">
    <property type="entry name" value="Periplasmic chaperone C-domain"/>
    <property type="match status" value="1"/>
</dbReference>
<dbReference type="InterPro" id="IPR016148">
    <property type="entry name" value="Pili_assmbl_chaperone_C"/>
</dbReference>
<dbReference type="GO" id="GO:0030288">
    <property type="term" value="C:outer membrane-bounded periplasmic space"/>
    <property type="evidence" value="ECO:0007669"/>
    <property type="project" value="InterPro"/>
</dbReference>
<dbReference type="PROSITE" id="PS51257">
    <property type="entry name" value="PROKAR_LIPOPROTEIN"/>
    <property type="match status" value="1"/>
</dbReference>
<evidence type="ECO:0000313" key="11">
    <source>
        <dbReference type="Proteomes" id="UP000477739"/>
    </source>
</evidence>
<dbReference type="GO" id="GO:0071555">
    <property type="term" value="P:cell wall organization"/>
    <property type="evidence" value="ECO:0007669"/>
    <property type="project" value="InterPro"/>
</dbReference>
<evidence type="ECO:0000256" key="6">
    <source>
        <dbReference type="RuleBase" id="RU003918"/>
    </source>
</evidence>
<organism evidence="10 11">
    <name type="scientific">Intestinirhabdus alba</name>
    <dbReference type="NCBI Taxonomy" id="2899544"/>
    <lineage>
        <taxon>Bacteria</taxon>
        <taxon>Pseudomonadati</taxon>
        <taxon>Pseudomonadota</taxon>
        <taxon>Gammaproteobacteria</taxon>
        <taxon>Enterobacterales</taxon>
        <taxon>Enterobacteriaceae</taxon>
        <taxon>Intestinirhabdus</taxon>
    </lineage>
</organism>
<feature type="signal peptide" evidence="7">
    <location>
        <begin position="1"/>
        <end position="21"/>
    </location>
</feature>
<proteinExistence type="inferred from homology"/>
<dbReference type="SUPFAM" id="SSF49354">
    <property type="entry name" value="PapD-like"/>
    <property type="match status" value="1"/>
</dbReference>
<dbReference type="Pfam" id="PF00345">
    <property type="entry name" value="PapD_N"/>
    <property type="match status" value="1"/>
</dbReference>
<dbReference type="Pfam" id="PF02753">
    <property type="entry name" value="PapD_C"/>
    <property type="match status" value="1"/>
</dbReference>
<evidence type="ECO:0000256" key="4">
    <source>
        <dbReference type="ARBA" id="ARBA00022764"/>
    </source>
</evidence>
<dbReference type="Proteomes" id="UP000477739">
    <property type="component" value="Unassembled WGS sequence"/>
</dbReference>
<dbReference type="InterPro" id="IPR016147">
    <property type="entry name" value="Pili_assmbl_chaperone_N"/>
</dbReference>
<reference evidence="10 11" key="1">
    <citation type="submission" date="2019-11" db="EMBL/GenBank/DDBJ databases">
        <title>Escherichia alba sp. nov. isolated from the gut of plastic-eating superworms Zophobas atratus.</title>
        <authorList>
            <person name="Yang Y."/>
        </authorList>
    </citation>
    <scope>NUCLEOTIDE SEQUENCE [LARGE SCALE GENOMIC DNA]</scope>
    <source>
        <strain evidence="11">BIT-B35</strain>
    </source>
</reference>
<dbReference type="RefSeq" id="WP_155109343.1">
    <property type="nucleotide sequence ID" value="NZ_WMJZ01000024.1"/>
</dbReference>
<comment type="similarity">
    <text evidence="2 6">Belongs to the periplasmic pilus chaperone family.</text>
</comment>
<keyword evidence="5 6" id="KW-0143">Chaperone</keyword>